<keyword evidence="3" id="KW-0804">Transcription</keyword>
<proteinExistence type="predicted"/>
<dbReference type="InterPro" id="IPR009057">
    <property type="entry name" value="Homeodomain-like_sf"/>
</dbReference>
<dbReference type="Pfam" id="PF12833">
    <property type="entry name" value="HTH_18"/>
    <property type="match status" value="1"/>
</dbReference>
<evidence type="ECO:0000256" key="2">
    <source>
        <dbReference type="ARBA" id="ARBA00023125"/>
    </source>
</evidence>
<dbReference type="Pfam" id="PF12625">
    <property type="entry name" value="Arabinose_bd"/>
    <property type="match status" value="1"/>
</dbReference>
<protein>
    <submittedName>
        <fullName evidence="5">AraC family transcriptional regulator</fullName>
    </submittedName>
</protein>
<organism evidence="5 6">
    <name type="scientific">Allohahella marinimesophila</name>
    <dbReference type="NCBI Taxonomy" id="1054972"/>
    <lineage>
        <taxon>Bacteria</taxon>
        <taxon>Pseudomonadati</taxon>
        <taxon>Pseudomonadota</taxon>
        <taxon>Gammaproteobacteria</taxon>
        <taxon>Oceanospirillales</taxon>
        <taxon>Hahellaceae</taxon>
        <taxon>Allohahella</taxon>
    </lineage>
</organism>
<dbReference type="SMART" id="SM00342">
    <property type="entry name" value="HTH_ARAC"/>
    <property type="match status" value="1"/>
</dbReference>
<feature type="domain" description="HTH araC/xylS-type" evidence="4">
    <location>
        <begin position="270"/>
        <end position="376"/>
    </location>
</feature>
<evidence type="ECO:0000313" key="5">
    <source>
        <dbReference type="EMBL" id="GAA3948479.1"/>
    </source>
</evidence>
<dbReference type="InterPro" id="IPR032687">
    <property type="entry name" value="AraC-type_N"/>
</dbReference>
<dbReference type="SUPFAM" id="SSF46689">
    <property type="entry name" value="Homeodomain-like"/>
    <property type="match status" value="1"/>
</dbReference>
<keyword evidence="6" id="KW-1185">Reference proteome</keyword>
<evidence type="ECO:0000256" key="1">
    <source>
        <dbReference type="ARBA" id="ARBA00023015"/>
    </source>
</evidence>
<dbReference type="Gene3D" id="1.10.10.60">
    <property type="entry name" value="Homeodomain-like"/>
    <property type="match status" value="1"/>
</dbReference>
<dbReference type="Proteomes" id="UP001501337">
    <property type="component" value="Unassembled WGS sequence"/>
</dbReference>
<keyword evidence="1" id="KW-0805">Transcription regulation</keyword>
<evidence type="ECO:0000313" key="6">
    <source>
        <dbReference type="Proteomes" id="UP001501337"/>
    </source>
</evidence>
<reference evidence="6" key="1">
    <citation type="journal article" date="2019" name="Int. J. Syst. Evol. Microbiol.">
        <title>The Global Catalogue of Microorganisms (GCM) 10K type strain sequencing project: providing services to taxonomists for standard genome sequencing and annotation.</title>
        <authorList>
            <consortium name="The Broad Institute Genomics Platform"/>
            <consortium name="The Broad Institute Genome Sequencing Center for Infectious Disease"/>
            <person name="Wu L."/>
            <person name="Ma J."/>
        </authorList>
    </citation>
    <scope>NUCLEOTIDE SEQUENCE [LARGE SCALE GENOMIC DNA]</scope>
    <source>
        <strain evidence="6">JCM 17555</strain>
    </source>
</reference>
<dbReference type="PANTHER" id="PTHR47894:SF1">
    <property type="entry name" value="HTH-TYPE TRANSCRIPTIONAL REGULATOR VQSM"/>
    <property type="match status" value="1"/>
</dbReference>
<comment type="caution">
    <text evidence="5">The sequence shown here is derived from an EMBL/GenBank/DDBJ whole genome shotgun (WGS) entry which is preliminary data.</text>
</comment>
<accession>A0ABP7NJF4</accession>
<dbReference type="PANTHER" id="PTHR47894">
    <property type="entry name" value="HTH-TYPE TRANSCRIPTIONAL REGULATOR GADX"/>
    <property type="match status" value="1"/>
</dbReference>
<dbReference type="InterPro" id="IPR018060">
    <property type="entry name" value="HTH_AraC"/>
</dbReference>
<dbReference type="PROSITE" id="PS01124">
    <property type="entry name" value="HTH_ARAC_FAMILY_2"/>
    <property type="match status" value="1"/>
</dbReference>
<keyword evidence="2" id="KW-0238">DNA-binding</keyword>
<evidence type="ECO:0000256" key="3">
    <source>
        <dbReference type="ARBA" id="ARBA00023163"/>
    </source>
</evidence>
<gene>
    <name evidence="5" type="ORF">GCM10022278_04610</name>
</gene>
<dbReference type="EMBL" id="BAABBO010000001">
    <property type="protein sequence ID" value="GAA3948479.1"/>
    <property type="molecule type" value="Genomic_DNA"/>
</dbReference>
<dbReference type="RefSeq" id="WP_344802865.1">
    <property type="nucleotide sequence ID" value="NZ_BAABBO010000001.1"/>
</dbReference>
<name>A0ABP7NJF4_9GAMM</name>
<evidence type="ECO:0000259" key="4">
    <source>
        <dbReference type="PROSITE" id="PS01124"/>
    </source>
</evidence>
<sequence length="380" mass="41253">MSTARITSAQAPGLVSRPAALQYLLAAGAMGLDTARACQAADLAFDEVLDKSGGMLTGVQLALILQDLLLQSGDPLLGLKSGAFVQPGSYSALGYILMSCQTLGQAVHRISPYEKLVGDMGTTHLLTGMALQPLANRLPASETPLLGVEWRCSYTVPVLRQLMVDNVFASWTQYARWLANAATLMPQAVLLTRPKPDAGECLRYEEVFGKTLRFGAEIDCIVIRTSDLSRPLRQPDEGLLQTLERHAELQLKGLVSKSRGRSAIDSPQADGFVRLVEAAIADALALGSVDQTLIATQLGVTARTLQRRLSAEGARFSHCVERARITEACRLLEENSSESPMSVAEIAARLGYQEPRSLHRAFRRVKGMTPGAWREQNRHC</sequence>